<accession>A0A0E2UEW1</accession>
<dbReference type="RefSeq" id="WP_003105761.1">
    <property type="nucleotide sequence ID" value="NZ_BAWT01000005.1"/>
</dbReference>
<proteinExistence type="predicted"/>
<sequence>MTDYISLALMYGGFTTLDKPYLENVLEHLPATEKLAFITPPPSVINAYFAEIYQKQSPQEATDYYFQMSQALDLMTEQPSFDERKPFIRLNLSGKSFGYAYITSENEESLIFGETEYPLNTDLLFEIAQIFPHYQVFVMANQIHMAKLNWGDKEIEDITPAGVMLSKVFKLSKQVISISGYNQEEVLSLAEHYQGQYYYQYKEREFKLFIHLDK</sequence>
<evidence type="ECO:0000313" key="2">
    <source>
        <dbReference type="EMBL" id="PCH12593.1"/>
    </source>
</evidence>
<dbReference type="EMBL" id="NSGR01000008">
    <property type="protein sequence ID" value="PCH12593.1"/>
    <property type="molecule type" value="Genomic_DNA"/>
</dbReference>
<keyword evidence="2" id="KW-0548">Nucleotidyltransferase</keyword>
<dbReference type="Proteomes" id="UP000217465">
    <property type="component" value="Unassembled WGS sequence"/>
</dbReference>
<dbReference type="OMA" id="YFAEMYQ"/>
<evidence type="ECO:0000313" key="1">
    <source>
        <dbReference type="EMBL" id="MDT2731955.1"/>
    </source>
</evidence>
<dbReference type="eggNOG" id="COG4468">
    <property type="taxonomic scope" value="Bacteria"/>
</dbReference>
<reference evidence="2 3" key="1">
    <citation type="submission" date="2016-06" db="EMBL/GenBank/DDBJ databases">
        <authorList>
            <person name="Haines A.N."/>
            <person name="Council K.R."/>
        </authorList>
    </citation>
    <scope>NUCLEOTIDE SEQUENCE [LARGE SCALE GENOMIC DNA]</scope>
    <source>
        <strain evidence="2 3">SP158-29</strain>
    </source>
</reference>
<comment type="caution">
    <text evidence="2">The sequence shown here is derived from an EMBL/GenBank/DDBJ whole genome shotgun (WGS) entry which is preliminary data.</text>
</comment>
<dbReference type="AlphaFoldDB" id="A0A0E2UEW1"/>
<evidence type="ECO:0000313" key="3">
    <source>
        <dbReference type="Proteomes" id="UP000217465"/>
    </source>
</evidence>
<organism evidence="2 3">
    <name type="scientific">Streptococcus parauberis</name>
    <dbReference type="NCBI Taxonomy" id="1348"/>
    <lineage>
        <taxon>Bacteria</taxon>
        <taxon>Bacillati</taxon>
        <taxon>Bacillota</taxon>
        <taxon>Bacilli</taxon>
        <taxon>Lactobacillales</taxon>
        <taxon>Streptococcaceae</taxon>
        <taxon>Streptococcus</taxon>
    </lineage>
</organism>
<keyword evidence="2" id="KW-0808">Transferase</keyword>
<dbReference type="Proteomes" id="UP001180515">
    <property type="component" value="Unassembled WGS sequence"/>
</dbReference>
<dbReference type="EMBL" id="JARQAG010000009">
    <property type="protein sequence ID" value="MDT2731955.1"/>
    <property type="molecule type" value="Genomic_DNA"/>
</dbReference>
<dbReference type="GeneID" id="61420516"/>
<reference evidence="1" key="2">
    <citation type="submission" date="2023-03" db="EMBL/GenBank/DDBJ databases">
        <authorList>
            <person name="Shen W."/>
            <person name="Cai J."/>
        </authorList>
    </citation>
    <scope>NUCLEOTIDE SEQUENCE</scope>
    <source>
        <strain evidence="1">P82-2</strain>
    </source>
</reference>
<protein>
    <submittedName>
        <fullName evidence="1">Cystathionine beta-lyase</fullName>
    </submittedName>
    <submittedName>
        <fullName evidence="2">Galactose-1-phosphate uridylyltransferase</fullName>
    </submittedName>
</protein>
<dbReference type="GO" id="GO:0016779">
    <property type="term" value="F:nucleotidyltransferase activity"/>
    <property type="evidence" value="ECO:0007669"/>
    <property type="project" value="UniProtKB-KW"/>
</dbReference>
<name>A0A0E2UEW1_9STRE</name>
<dbReference type="STRING" id="936154.STP_0984"/>
<gene>
    <name evidence="2" type="ORF">A9Y57_01312</name>
    <name evidence="1" type="ORF">P7G31_06815</name>
</gene>